<evidence type="ECO:0000259" key="1">
    <source>
        <dbReference type="Pfam" id="PF18857"/>
    </source>
</evidence>
<reference evidence="2" key="1">
    <citation type="journal article" date="2015" name="Nature">
        <title>Complex archaea that bridge the gap between prokaryotes and eukaryotes.</title>
        <authorList>
            <person name="Spang A."/>
            <person name="Saw J.H."/>
            <person name="Jorgensen S.L."/>
            <person name="Zaremba-Niedzwiedzka K."/>
            <person name="Martijn J."/>
            <person name="Lind A.E."/>
            <person name="van Eijk R."/>
            <person name="Schleper C."/>
            <person name="Guy L."/>
            <person name="Ettema T.J."/>
        </authorList>
    </citation>
    <scope>NUCLEOTIDE SEQUENCE</scope>
</reference>
<proteinExistence type="predicted"/>
<dbReference type="AlphaFoldDB" id="A0A0F9HSV9"/>
<accession>A0A0F9HSV9</accession>
<dbReference type="EMBL" id="LAZR01016038">
    <property type="protein sequence ID" value="KKM06257.1"/>
    <property type="molecule type" value="Genomic_DNA"/>
</dbReference>
<gene>
    <name evidence="2" type="ORF">LCGC14_1745800</name>
</gene>
<comment type="caution">
    <text evidence="2">The sequence shown here is derived from an EMBL/GenBank/DDBJ whole genome shotgun (WGS) entry which is preliminary data.</text>
</comment>
<protein>
    <recommendedName>
        <fullName evidence="1">Large polyvalent protein associated domain-containing protein</fullName>
    </recommendedName>
</protein>
<organism evidence="2">
    <name type="scientific">marine sediment metagenome</name>
    <dbReference type="NCBI Taxonomy" id="412755"/>
    <lineage>
        <taxon>unclassified sequences</taxon>
        <taxon>metagenomes</taxon>
        <taxon>ecological metagenomes</taxon>
    </lineage>
</organism>
<feature type="non-terminal residue" evidence="2">
    <location>
        <position position="1"/>
    </location>
</feature>
<evidence type="ECO:0000313" key="2">
    <source>
        <dbReference type="EMBL" id="KKM06257.1"/>
    </source>
</evidence>
<feature type="non-terminal residue" evidence="2">
    <location>
        <position position="951"/>
    </location>
</feature>
<feature type="domain" description="Large polyvalent protein associated" evidence="1">
    <location>
        <begin position="581"/>
        <end position="779"/>
    </location>
</feature>
<dbReference type="InterPro" id="IPR040561">
    <property type="entry name" value="LPD38"/>
</dbReference>
<name>A0A0F9HSV9_9ZZZZ</name>
<dbReference type="Pfam" id="PF18857">
    <property type="entry name" value="LPD38"/>
    <property type="match status" value="1"/>
</dbReference>
<sequence length="951" mass="108185">LEAEKPVEPTEVAPAPLEGATKRVFSRIETESAELGIKEKIRQGWHKFNVRMIDDLYAINQFVKEFNKGGVELSIEENPYVAARLLKGITGKVNTFLEQGTFGKKFWKTEKGKAVPNYTGESLESILREVRQPTDWQDFSTYMVSRRTVELTARDIETGISIDDANNAITDLESRHKNFPDLAKRLNKYQDSLLVYANEMGLLSSDLLAKLRKNADYVPFYRVFNELQSRGFMGKKMADIANPIKRIKGSEREIINPLESIVKNTYVMISAADRNNVGIMLANLVDQNPELVDVFERVPTPITKVAQTSAKELGVEIEGMTEVDMEQVVDIFRPSFFVPGNEVTVLVDGKKQFYKVDKDLRDALLNLTREDIGMMGKILSAPAKWLRAGAILSPDFMARNPARDQLSAFSFSNYGFLPGFDFLRGIGSILKKDANYELFRSSGAEHAMMVSMDREYLQKSFKEITEGKKFTSYIKHPIEVLRLGSEFGERATRLGEFKKGIARGVTPTEAGLAAREVTLDFAKAGTTAHWANRYIPFFNATIRGWDKMIISFKEHPTRTSAKVFMGITLPSILLYLVNRDDPRWDEIPQWQKDLFWIVFVSPPPKNYADMTEEEKADYFGFWSQIKSGIYRIPKPFELGILFGSVPERFLEYLDKRDPELLKGTLLSAVEMGSPGFIPQALLPIIENLANFNFFKGREIVPRSRQDLPPELQYTRYTTTVSKEVGKLINYSPAKIDNLINAWTGGLGRYATNILDAILEGTGISPSIPEPSSTLADVPVLKAFVVRDPFGAQNESVNKFYEKLEDYQKNEKALKEFLKTGDIIKFNELKEKHPELLFFYDFKNDVAYSASARYLRSVARDLSELRKKEDEIFRHKTMSSEEKRLKIDEIDRLKVGVAKRALALFPAEEPIVLEKQLFDASNQLGDVLNDVPLLSREKPDIYNMLDLSREYK</sequence>